<feature type="region of interest" description="Disordered" evidence="1">
    <location>
        <begin position="21"/>
        <end position="59"/>
    </location>
</feature>
<keyword evidence="5" id="KW-1185">Reference proteome</keyword>
<dbReference type="EMBL" id="FMWP01000091">
    <property type="protein sequence ID" value="SCZ96836.1"/>
    <property type="molecule type" value="Genomic_DNA"/>
</dbReference>
<evidence type="ECO:0000256" key="1">
    <source>
        <dbReference type="SAM" id="MobiDB-lite"/>
    </source>
</evidence>
<dbReference type="Proteomes" id="UP000249723">
    <property type="component" value="Unassembled WGS sequence"/>
</dbReference>
<organism evidence="4 5">
    <name type="scientific">Microbotryum saponariae</name>
    <dbReference type="NCBI Taxonomy" id="289078"/>
    <lineage>
        <taxon>Eukaryota</taxon>
        <taxon>Fungi</taxon>
        <taxon>Dikarya</taxon>
        <taxon>Basidiomycota</taxon>
        <taxon>Pucciniomycotina</taxon>
        <taxon>Microbotryomycetes</taxon>
        <taxon>Microbotryales</taxon>
        <taxon>Microbotryaceae</taxon>
        <taxon>Microbotryum</taxon>
    </lineage>
</organism>
<dbReference type="EMBL" id="FMWP01000091">
    <property type="protein sequence ID" value="SCZ96828.1"/>
    <property type="molecule type" value="Genomic_DNA"/>
</dbReference>
<evidence type="ECO:0000313" key="4">
    <source>
        <dbReference type="EMBL" id="SCZ96836.1"/>
    </source>
</evidence>
<reference evidence="5" key="2">
    <citation type="submission" date="2016-10" db="EMBL/GenBank/DDBJ databases">
        <authorList>
            <person name="Jeantristanb JTB J.-T."/>
            <person name="Ricardo R."/>
        </authorList>
    </citation>
    <scope>NUCLEOTIDE SEQUENCE [LARGE SCALE GENOMIC DNA]</scope>
</reference>
<dbReference type="EMBL" id="FMWP01000091">
    <property type="protein sequence ID" value="SCZ96821.1"/>
    <property type="molecule type" value="Genomic_DNA"/>
</dbReference>
<evidence type="ECO:0000313" key="2">
    <source>
        <dbReference type="EMBL" id="SCZ96821.1"/>
    </source>
</evidence>
<proteinExistence type="predicted"/>
<protein>
    <submittedName>
        <fullName evidence="2">BZ3500_MvSof-1268-A1-R1_Chr4-1g06754 protein</fullName>
    </submittedName>
    <submittedName>
        <fullName evidence="3">BZ3500_MvSof-1268-A1-R1_Chr4-1g06761 protein</fullName>
    </submittedName>
    <submittedName>
        <fullName evidence="4">BZ3500_MvSof-1268-A1-R1_Chr4-1g06769 protein</fullName>
    </submittedName>
</protein>
<dbReference type="AlphaFoldDB" id="A0A2X0KY25"/>
<name>A0A2X0KY25_9BASI</name>
<evidence type="ECO:0000313" key="3">
    <source>
        <dbReference type="EMBL" id="SCZ96828.1"/>
    </source>
</evidence>
<evidence type="ECO:0000313" key="5">
    <source>
        <dbReference type="Proteomes" id="UP000249723"/>
    </source>
</evidence>
<sequence length="59" mass="6421">MSRPKGRPEGGLLHRNIANLSWAEGPSSPQEETDGFHRASIPLCGLNHAGPPIARNREH</sequence>
<reference evidence="4" key="1">
    <citation type="submission" date="2016-10" db="EMBL/GenBank/DDBJ databases">
        <authorList>
            <person name="Cai Z."/>
        </authorList>
    </citation>
    <scope>NUCLEOTIDE SEQUENCE [LARGE SCALE GENOMIC DNA]</scope>
</reference>
<accession>A0A2X0KY25</accession>
<gene>
    <name evidence="2" type="ORF">BZ3500_MVSOF-1268-A1-R1_CHR4-1G06754</name>
    <name evidence="3" type="ORF">BZ3500_MVSOF-1268-A1-R1_CHR4-1G06761</name>
    <name evidence="4" type="ORF">BZ3500_MVSOF-1268-A1-R1_CHR4-1G06769</name>
</gene>